<dbReference type="OrthoDB" id="1730259at2"/>
<feature type="domain" description="Helix-turn-helix conjugative transposon-like" evidence="1">
    <location>
        <begin position="12"/>
        <end position="66"/>
    </location>
</feature>
<protein>
    <recommendedName>
        <fullName evidence="1">Helix-turn-helix conjugative transposon-like domain-containing protein</fullName>
    </recommendedName>
</protein>
<evidence type="ECO:0000313" key="2">
    <source>
        <dbReference type="EMBL" id="EHO62957.1"/>
    </source>
</evidence>
<evidence type="ECO:0000313" key="3">
    <source>
        <dbReference type="Proteomes" id="UP000003277"/>
    </source>
</evidence>
<dbReference type="InterPro" id="IPR013325">
    <property type="entry name" value="RNA_pol_sigma_r2"/>
</dbReference>
<dbReference type="GO" id="GO:0003700">
    <property type="term" value="F:DNA-binding transcription factor activity"/>
    <property type="evidence" value="ECO:0007669"/>
    <property type="project" value="InterPro"/>
</dbReference>
<dbReference type="PATRIC" id="fig|742743.3.peg.1150"/>
<comment type="caution">
    <text evidence="2">The sequence shown here is derived from an EMBL/GenBank/DDBJ whole genome shotgun (WGS) entry which is preliminary data.</text>
</comment>
<accession>H1D0J8</accession>
<dbReference type="HOGENOM" id="CLU_1445531_0_0_9"/>
<gene>
    <name evidence="2" type="ORF">HMPREF9453_01136</name>
</gene>
<dbReference type="Proteomes" id="UP000003277">
    <property type="component" value="Unassembled WGS sequence"/>
</dbReference>
<dbReference type="AlphaFoldDB" id="H1D0J8"/>
<keyword evidence="3" id="KW-1185">Reference proteome</keyword>
<dbReference type="SUPFAM" id="SSF88946">
    <property type="entry name" value="Sigma2 domain of RNA polymerase sigma factors"/>
    <property type="match status" value="1"/>
</dbReference>
<dbReference type="STRING" id="742743.HMPREF9453_01136"/>
<name>H1D0J8_9FIRM</name>
<dbReference type="Gene3D" id="1.10.1740.10">
    <property type="match status" value="1"/>
</dbReference>
<dbReference type="EMBL" id="ADLT01000037">
    <property type="protein sequence ID" value="EHO62957.1"/>
    <property type="molecule type" value="Genomic_DNA"/>
</dbReference>
<sequence>MTKEKFYEEERKLIEKAKGGDRKAMEDLMDRYEPLFRKLCAGETRMDWEDIRQDLAVSFLEGVRAFTPERGTYFPYYIRQRLYWEKVHLVERMMRRRSVELQSLAGIENIADESEGGRDHLEVLKEIAADLPLSKKERDLLSALLRGEKAADVRKAMNMSRASYYRLRARLFAALRKEKDRFWDMVK</sequence>
<dbReference type="RefSeq" id="WP_008859631.1">
    <property type="nucleotide sequence ID" value="NZ_JH591188.1"/>
</dbReference>
<dbReference type="Pfam" id="PF12645">
    <property type="entry name" value="HTH_16"/>
    <property type="match status" value="1"/>
</dbReference>
<organism evidence="2 3">
    <name type="scientific">Dialister succinatiphilus YIT 11850</name>
    <dbReference type="NCBI Taxonomy" id="742743"/>
    <lineage>
        <taxon>Bacteria</taxon>
        <taxon>Bacillati</taxon>
        <taxon>Bacillota</taxon>
        <taxon>Negativicutes</taxon>
        <taxon>Veillonellales</taxon>
        <taxon>Veillonellaceae</taxon>
        <taxon>Dialister</taxon>
    </lineage>
</organism>
<evidence type="ECO:0000259" key="1">
    <source>
        <dbReference type="Pfam" id="PF12645"/>
    </source>
</evidence>
<reference evidence="2 3" key="1">
    <citation type="submission" date="2011-11" db="EMBL/GenBank/DDBJ databases">
        <title>The Genome Sequence of Dialister succinatiphilus YIT 11850.</title>
        <authorList>
            <consortium name="The Broad Institute Genome Sequencing Platform"/>
            <person name="Earl A."/>
            <person name="Ward D."/>
            <person name="Feldgarden M."/>
            <person name="Gevers D."/>
            <person name="Morotomi M."/>
            <person name="Young S.K."/>
            <person name="Zeng Q."/>
            <person name="Gargeya S."/>
            <person name="Fitzgerald M."/>
            <person name="Haas B."/>
            <person name="Abouelleil A."/>
            <person name="Alvarado L."/>
            <person name="Arachchi H.M."/>
            <person name="Berlin A."/>
            <person name="Brown A."/>
            <person name="Chapman S.B."/>
            <person name="Dunbar C."/>
            <person name="Gearin G."/>
            <person name="Goldberg J."/>
            <person name="Griggs A."/>
            <person name="Gujja S."/>
            <person name="Heiman D."/>
            <person name="Howarth C."/>
            <person name="Lui A."/>
            <person name="MacDonald P.J.P."/>
            <person name="Montmayeur A."/>
            <person name="Murphy C."/>
            <person name="Neiman D."/>
            <person name="Pearson M."/>
            <person name="Priest M."/>
            <person name="Roberts A."/>
            <person name="Saif S."/>
            <person name="Shea T."/>
            <person name="Sisk P."/>
            <person name="Stolte C."/>
            <person name="Sykes S."/>
            <person name="Wortman J."/>
            <person name="Nusbaum C."/>
            <person name="Birren B."/>
        </authorList>
    </citation>
    <scope>NUCLEOTIDE SEQUENCE [LARGE SCALE GENOMIC DNA]</scope>
    <source>
        <strain evidence="2 3">YIT 11850</strain>
    </source>
</reference>
<proteinExistence type="predicted"/>
<dbReference type="GO" id="GO:0006352">
    <property type="term" value="P:DNA-templated transcription initiation"/>
    <property type="evidence" value="ECO:0007669"/>
    <property type="project" value="InterPro"/>
</dbReference>
<dbReference type="InterPro" id="IPR024760">
    <property type="entry name" value="HTH_dom_conjug_TS-like"/>
</dbReference>